<keyword evidence="3" id="KW-1185">Reference proteome</keyword>
<feature type="signal peptide" evidence="1">
    <location>
        <begin position="1"/>
        <end position="31"/>
    </location>
</feature>
<feature type="chain" id="PRO_5044838831" description="Secreted protein" evidence="1">
    <location>
        <begin position="32"/>
        <end position="74"/>
    </location>
</feature>
<evidence type="ECO:0000256" key="1">
    <source>
        <dbReference type="SAM" id="SignalP"/>
    </source>
</evidence>
<keyword evidence="1" id="KW-0732">Signal</keyword>
<proteinExistence type="predicted"/>
<dbReference type="EMBL" id="JBHFFA010000001">
    <property type="protein sequence ID" value="KAL2652162.1"/>
    <property type="molecule type" value="Genomic_DNA"/>
</dbReference>
<dbReference type="AlphaFoldDB" id="A0ABD1ZM90"/>
<gene>
    <name evidence="2" type="ORF">R1flu_020290</name>
</gene>
<protein>
    <recommendedName>
        <fullName evidence="4">Secreted protein</fullName>
    </recommendedName>
</protein>
<evidence type="ECO:0000313" key="2">
    <source>
        <dbReference type="EMBL" id="KAL2652162.1"/>
    </source>
</evidence>
<sequence length="74" mass="8458">MKSNCHETVRVLVRACWVRLLLLEVVHSSGGGRSREQFYRGVRAACRRGLRRVLNLIEYPIDFIEGSDALLLAM</sequence>
<evidence type="ECO:0000313" key="3">
    <source>
        <dbReference type="Proteomes" id="UP001605036"/>
    </source>
</evidence>
<evidence type="ECO:0008006" key="4">
    <source>
        <dbReference type="Google" id="ProtNLM"/>
    </source>
</evidence>
<name>A0ABD1ZM90_9MARC</name>
<accession>A0ABD1ZM90</accession>
<dbReference type="Proteomes" id="UP001605036">
    <property type="component" value="Unassembled WGS sequence"/>
</dbReference>
<comment type="caution">
    <text evidence="2">The sequence shown here is derived from an EMBL/GenBank/DDBJ whole genome shotgun (WGS) entry which is preliminary data.</text>
</comment>
<organism evidence="2 3">
    <name type="scientific">Riccia fluitans</name>
    <dbReference type="NCBI Taxonomy" id="41844"/>
    <lineage>
        <taxon>Eukaryota</taxon>
        <taxon>Viridiplantae</taxon>
        <taxon>Streptophyta</taxon>
        <taxon>Embryophyta</taxon>
        <taxon>Marchantiophyta</taxon>
        <taxon>Marchantiopsida</taxon>
        <taxon>Marchantiidae</taxon>
        <taxon>Marchantiales</taxon>
        <taxon>Ricciaceae</taxon>
        <taxon>Riccia</taxon>
    </lineage>
</organism>
<reference evidence="2 3" key="1">
    <citation type="submission" date="2024-09" db="EMBL/GenBank/DDBJ databases">
        <title>Chromosome-scale assembly of Riccia fluitans.</title>
        <authorList>
            <person name="Paukszto L."/>
            <person name="Sawicki J."/>
            <person name="Karawczyk K."/>
            <person name="Piernik-Szablinska J."/>
            <person name="Szczecinska M."/>
            <person name="Mazdziarz M."/>
        </authorList>
    </citation>
    <scope>NUCLEOTIDE SEQUENCE [LARGE SCALE GENOMIC DNA]</scope>
    <source>
        <strain evidence="2">Rf_01</strain>
        <tissue evidence="2">Aerial parts of the thallus</tissue>
    </source>
</reference>